<dbReference type="AlphaFoldDB" id="A0A9N7TQU2"/>
<comment type="caution">
    <text evidence="1">The sequence shown here is derived from an EMBL/GenBank/DDBJ whole genome shotgun (WGS) entry which is preliminary data.</text>
</comment>
<proteinExistence type="predicted"/>
<dbReference type="EMBL" id="CADEAL010000218">
    <property type="protein sequence ID" value="CAB1416588.1"/>
    <property type="molecule type" value="Genomic_DNA"/>
</dbReference>
<keyword evidence="2" id="KW-1185">Reference proteome</keyword>
<name>A0A9N7TQU2_PLEPL</name>
<evidence type="ECO:0000313" key="1">
    <source>
        <dbReference type="EMBL" id="CAB1416588.1"/>
    </source>
</evidence>
<accession>A0A9N7TQU2</accession>
<dbReference type="Proteomes" id="UP001153269">
    <property type="component" value="Unassembled WGS sequence"/>
</dbReference>
<reference evidence="1" key="1">
    <citation type="submission" date="2020-03" db="EMBL/GenBank/DDBJ databases">
        <authorList>
            <person name="Weist P."/>
        </authorList>
    </citation>
    <scope>NUCLEOTIDE SEQUENCE</scope>
</reference>
<evidence type="ECO:0000313" key="2">
    <source>
        <dbReference type="Proteomes" id="UP001153269"/>
    </source>
</evidence>
<organism evidence="1 2">
    <name type="scientific">Pleuronectes platessa</name>
    <name type="common">European plaice</name>
    <dbReference type="NCBI Taxonomy" id="8262"/>
    <lineage>
        <taxon>Eukaryota</taxon>
        <taxon>Metazoa</taxon>
        <taxon>Chordata</taxon>
        <taxon>Craniata</taxon>
        <taxon>Vertebrata</taxon>
        <taxon>Euteleostomi</taxon>
        <taxon>Actinopterygii</taxon>
        <taxon>Neopterygii</taxon>
        <taxon>Teleostei</taxon>
        <taxon>Neoteleostei</taxon>
        <taxon>Acanthomorphata</taxon>
        <taxon>Carangaria</taxon>
        <taxon>Pleuronectiformes</taxon>
        <taxon>Pleuronectoidei</taxon>
        <taxon>Pleuronectidae</taxon>
        <taxon>Pleuronectes</taxon>
    </lineage>
</organism>
<sequence>MAKPSPRKLATIDDEEVENVRRALMIATYACLDEAITQQELYVLINRASRQWVAWYGSVREGIWVRTRTPLGTLVTYCNSRFSMKQHGTSNIRLCPECKTGYIMSDDLHRRCESCLGPEHAGLALTPGANCTFCKLLTEPERRRRADAYTNMDGFPCAARTAVTGEMSLLCVAGTSAEDSVDLIDPNTRSGVERFVHLPGSEEETVTSFPFA</sequence>
<protein>
    <submittedName>
        <fullName evidence="1">Uncharacterized protein</fullName>
    </submittedName>
</protein>
<gene>
    <name evidence="1" type="ORF">PLEPLA_LOCUS4379</name>
</gene>